<dbReference type="SMART" id="SM00388">
    <property type="entry name" value="HisKA"/>
    <property type="match status" value="1"/>
</dbReference>
<gene>
    <name evidence="14" type="ORF">G7082_08130</name>
</gene>
<evidence type="ECO:0000256" key="8">
    <source>
        <dbReference type="ARBA" id="ARBA00022777"/>
    </source>
</evidence>
<dbReference type="Proteomes" id="UP000501747">
    <property type="component" value="Chromosome"/>
</dbReference>
<dbReference type="Pfam" id="PF00512">
    <property type="entry name" value="HisKA"/>
    <property type="match status" value="1"/>
</dbReference>
<dbReference type="SUPFAM" id="SSF55874">
    <property type="entry name" value="ATPase domain of HSP90 chaperone/DNA topoisomerase II/histidine kinase"/>
    <property type="match status" value="1"/>
</dbReference>
<evidence type="ECO:0000256" key="2">
    <source>
        <dbReference type="ARBA" id="ARBA00004651"/>
    </source>
</evidence>
<feature type="transmembrane region" description="Helical" evidence="12">
    <location>
        <begin position="12"/>
        <end position="30"/>
    </location>
</feature>
<dbReference type="PANTHER" id="PTHR45453">
    <property type="entry name" value="PHOSPHATE REGULON SENSOR PROTEIN PHOR"/>
    <property type="match status" value="1"/>
</dbReference>
<name>A0A6G8ATZ9_9ENTE</name>
<dbReference type="GO" id="GO:0016036">
    <property type="term" value="P:cellular response to phosphate starvation"/>
    <property type="evidence" value="ECO:0007669"/>
    <property type="project" value="TreeGrafter"/>
</dbReference>
<dbReference type="GO" id="GO:0004721">
    <property type="term" value="F:phosphoprotein phosphatase activity"/>
    <property type="evidence" value="ECO:0007669"/>
    <property type="project" value="TreeGrafter"/>
</dbReference>
<dbReference type="PANTHER" id="PTHR45453:SF2">
    <property type="entry name" value="HISTIDINE KINASE"/>
    <property type="match status" value="1"/>
</dbReference>
<comment type="subcellular location">
    <subcellularLocation>
        <location evidence="2">Cell membrane</location>
        <topology evidence="2">Multi-pass membrane protein</topology>
    </subcellularLocation>
</comment>
<dbReference type="EC" id="2.7.13.3" evidence="3"/>
<evidence type="ECO:0000256" key="3">
    <source>
        <dbReference type="ARBA" id="ARBA00012438"/>
    </source>
</evidence>
<dbReference type="Pfam" id="PF02518">
    <property type="entry name" value="HATPase_c"/>
    <property type="match status" value="1"/>
</dbReference>
<keyword evidence="8 14" id="KW-0418">Kinase</keyword>
<dbReference type="InterPro" id="IPR050351">
    <property type="entry name" value="BphY/WalK/GraS-like"/>
</dbReference>
<reference evidence="14 15" key="1">
    <citation type="submission" date="2020-03" db="EMBL/GenBank/DDBJ databases">
        <title>Vagococcus sp. nov., isolated from beetles.</title>
        <authorList>
            <person name="Hyun D.-W."/>
            <person name="Bae J.-W."/>
        </authorList>
    </citation>
    <scope>NUCLEOTIDE SEQUENCE [LARGE SCALE GENOMIC DNA]</scope>
    <source>
        <strain evidence="14 15">HDW17B</strain>
    </source>
</reference>
<dbReference type="Gene3D" id="3.30.565.10">
    <property type="entry name" value="Histidine kinase-like ATPase, C-terminal domain"/>
    <property type="match status" value="1"/>
</dbReference>
<dbReference type="InterPro" id="IPR005467">
    <property type="entry name" value="His_kinase_dom"/>
</dbReference>
<dbReference type="SMART" id="SM00387">
    <property type="entry name" value="HATPase_c"/>
    <property type="match status" value="1"/>
</dbReference>
<sequence>MTFFNYLHDQFRLVLLWISFIGITGFILWLTPEVHFNLSSLIYIFLIGLILMMIYLIFDYNKKKKWWQQLELDTNDYIETPTLDGANTLEENLYQDYFNEMQREHFMLLNDLKKQTEEQKDYIDSWVHEIKVPLASLNLITESLEDDISEKRFNQLRTNLKRMDDYVEQVLYYSRLDTFSKDYLIKSYSLKKMIQATAKDSADYFIQKNIRLIMEGDDYSVLTDEKWLQFILNQIISNAIKYTPTGGTITFTFSKNERGTWLAISDTGIGIPSEDLQRIFDKGFTGNNGRNEETKSTGLGLYLAKSLSEKLGHHLYVESFVDKGTSFQILFPHLSYYAEKEENFMI</sequence>
<comment type="catalytic activity">
    <reaction evidence="1">
        <text>ATP + protein L-histidine = ADP + protein N-phospho-L-histidine.</text>
        <dbReference type="EC" id="2.7.13.3"/>
    </reaction>
</comment>
<dbReference type="KEGG" id="vhy:G7082_08130"/>
<dbReference type="InterPro" id="IPR003661">
    <property type="entry name" value="HisK_dim/P_dom"/>
</dbReference>
<keyword evidence="9 12" id="KW-1133">Transmembrane helix</keyword>
<evidence type="ECO:0000256" key="6">
    <source>
        <dbReference type="ARBA" id="ARBA00022679"/>
    </source>
</evidence>
<evidence type="ECO:0000256" key="9">
    <source>
        <dbReference type="ARBA" id="ARBA00022989"/>
    </source>
</evidence>
<keyword evidence="11 12" id="KW-0472">Membrane</keyword>
<dbReference type="GO" id="GO:0000155">
    <property type="term" value="F:phosphorelay sensor kinase activity"/>
    <property type="evidence" value="ECO:0007669"/>
    <property type="project" value="InterPro"/>
</dbReference>
<evidence type="ECO:0000256" key="1">
    <source>
        <dbReference type="ARBA" id="ARBA00000085"/>
    </source>
</evidence>
<dbReference type="InterPro" id="IPR036097">
    <property type="entry name" value="HisK_dim/P_sf"/>
</dbReference>
<dbReference type="SUPFAM" id="SSF47384">
    <property type="entry name" value="Homodimeric domain of signal transducing histidine kinase"/>
    <property type="match status" value="1"/>
</dbReference>
<accession>A0A6G8ATZ9</accession>
<keyword evidence="15" id="KW-1185">Reference proteome</keyword>
<dbReference type="InterPro" id="IPR003594">
    <property type="entry name" value="HATPase_dom"/>
</dbReference>
<dbReference type="PRINTS" id="PR00344">
    <property type="entry name" value="BCTRLSENSOR"/>
</dbReference>
<evidence type="ECO:0000256" key="5">
    <source>
        <dbReference type="ARBA" id="ARBA00022553"/>
    </source>
</evidence>
<dbReference type="AlphaFoldDB" id="A0A6G8ATZ9"/>
<evidence type="ECO:0000313" key="14">
    <source>
        <dbReference type="EMBL" id="QIL48467.1"/>
    </source>
</evidence>
<dbReference type="PROSITE" id="PS50109">
    <property type="entry name" value="HIS_KIN"/>
    <property type="match status" value="1"/>
</dbReference>
<keyword evidence="6" id="KW-0808">Transferase</keyword>
<dbReference type="Gene3D" id="1.10.287.130">
    <property type="match status" value="1"/>
</dbReference>
<evidence type="ECO:0000256" key="11">
    <source>
        <dbReference type="ARBA" id="ARBA00023136"/>
    </source>
</evidence>
<keyword evidence="4" id="KW-1003">Cell membrane</keyword>
<dbReference type="InterPro" id="IPR004358">
    <property type="entry name" value="Sig_transdc_His_kin-like_C"/>
</dbReference>
<protein>
    <recommendedName>
        <fullName evidence="3">histidine kinase</fullName>
        <ecNumber evidence="3">2.7.13.3</ecNumber>
    </recommendedName>
</protein>
<proteinExistence type="predicted"/>
<feature type="transmembrane region" description="Helical" evidence="12">
    <location>
        <begin position="36"/>
        <end position="58"/>
    </location>
</feature>
<evidence type="ECO:0000256" key="10">
    <source>
        <dbReference type="ARBA" id="ARBA00023012"/>
    </source>
</evidence>
<evidence type="ECO:0000256" key="7">
    <source>
        <dbReference type="ARBA" id="ARBA00022692"/>
    </source>
</evidence>
<dbReference type="InterPro" id="IPR036890">
    <property type="entry name" value="HATPase_C_sf"/>
</dbReference>
<evidence type="ECO:0000256" key="12">
    <source>
        <dbReference type="SAM" id="Phobius"/>
    </source>
</evidence>
<dbReference type="EMBL" id="CP049887">
    <property type="protein sequence ID" value="QIL48467.1"/>
    <property type="molecule type" value="Genomic_DNA"/>
</dbReference>
<evidence type="ECO:0000256" key="4">
    <source>
        <dbReference type="ARBA" id="ARBA00022475"/>
    </source>
</evidence>
<keyword evidence="10" id="KW-0902">Two-component regulatory system</keyword>
<evidence type="ECO:0000313" key="15">
    <source>
        <dbReference type="Proteomes" id="UP000501747"/>
    </source>
</evidence>
<keyword evidence="5" id="KW-0597">Phosphoprotein</keyword>
<keyword evidence="7 12" id="KW-0812">Transmembrane</keyword>
<organism evidence="14 15">
    <name type="scientific">Vagococcus hydrophili</name>
    <dbReference type="NCBI Taxonomy" id="2714947"/>
    <lineage>
        <taxon>Bacteria</taxon>
        <taxon>Bacillati</taxon>
        <taxon>Bacillota</taxon>
        <taxon>Bacilli</taxon>
        <taxon>Lactobacillales</taxon>
        <taxon>Enterococcaceae</taxon>
        <taxon>Vagococcus</taxon>
    </lineage>
</organism>
<evidence type="ECO:0000259" key="13">
    <source>
        <dbReference type="PROSITE" id="PS50109"/>
    </source>
</evidence>
<dbReference type="CDD" id="cd00082">
    <property type="entry name" value="HisKA"/>
    <property type="match status" value="1"/>
</dbReference>
<dbReference type="GO" id="GO:0005886">
    <property type="term" value="C:plasma membrane"/>
    <property type="evidence" value="ECO:0007669"/>
    <property type="project" value="UniProtKB-SubCell"/>
</dbReference>
<feature type="domain" description="Histidine kinase" evidence="13">
    <location>
        <begin position="125"/>
        <end position="335"/>
    </location>
</feature>